<evidence type="ECO:0000313" key="12">
    <source>
        <dbReference type="EMBL" id="KAI3949024.1"/>
    </source>
</evidence>
<dbReference type="GO" id="GO:0003723">
    <property type="term" value="F:RNA binding"/>
    <property type="evidence" value="ECO:0007669"/>
    <property type="project" value="UniProtKB-KW"/>
</dbReference>
<evidence type="ECO:0000256" key="8">
    <source>
        <dbReference type="ARBA" id="ARBA00093594"/>
    </source>
</evidence>
<dbReference type="SUPFAM" id="SSF75217">
    <property type="entry name" value="alpha/beta knot"/>
    <property type="match status" value="1"/>
</dbReference>
<keyword evidence="4" id="KW-0694">RNA-binding</keyword>
<dbReference type="GO" id="GO:0030488">
    <property type="term" value="P:tRNA methylation"/>
    <property type="evidence" value="ECO:0007669"/>
    <property type="project" value="InterPro"/>
</dbReference>
<dbReference type="InterPro" id="IPR029028">
    <property type="entry name" value="Alpha/beta_knot_MTases"/>
</dbReference>
<keyword evidence="5" id="KW-0007">Acetylation</keyword>
<evidence type="ECO:0000259" key="11">
    <source>
        <dbReference type="Pfam" id="PF00588"/>
    </source>
</evidence>
<evidence type="ECO:0000256" key="6">
    <source>
        <dbReference type="ARBA" id="ARBA00093266"/>
    </source>
</evidence>
<proteinExistence type="predicted"/>
<dbReference type="InterPro" id="IPR001537">
    <property type="entry name" value="SpoU_MeTrfase"/>
</dbReference>
<evidence type="ECO:0000313" key="13">
    <source>
        <dbReference type="Proteomes" id="UP001202328"/>
    </source>
</evidence>
<reference evidence="12" key="1">
    <citation type="submission" date="2022-04" db="EMBL/GenBank/DDBJ databases">
        <title>A functionally conserved STORR gene fusion in Papaver species that diverged 16.8 million years ago.</title>
        <authorList>
            <person name="Catania T."/>
        </authorList>
    </citation>
    <scope>NUCLEOTIDE SEQUENCE</scope>
    <source>
        <strain evidence="12">S-188037</strain>
    </source>
</reference>
<evidence type="ECO:0000256" key="4">
    <source>
        <dbReference type="ARBA" id="ARBA00022884"/>
    </source>
</evidence>
<sequence>MSAQHPQQQPVEVAEYMNSNNITAVTCSLTSSFGLVPSEAIPAIIDCILTSSSTSISTLSLFNSLLNSFSLFTKGIAEEDEGVDSSWYSYITSFVAALCHLVKKSGNANVLQTFIWRGFLPVLKIINETDHELLNSITELLCGVVIESNSWTVIEMTLVPSCFMSIRLSATMLENEESVVNERNSHSSFKGSNGKLSHSGVLTEPMPAQPASLSKAITCHILTSLLTASLRSNQPKTESAVEPLGENGCCYAVDFAIKLHSDLCDMTARMLSQTPEHRSCAIRFLLPVIFMAFPSTCSVKISEHGHKPADSRMHFFAKIWKCCQKMFSLGPLGRKDAFSVLSLYLSHAKGFEVDVVDNGIDEFDIRAEKEFWDEIKQGLVDKESFVRKQSLHILKTAVWRSEGSQSCTSVSEATLDESSANATTKRGQWAEKEAKSMGVGQICKPDDTCLSGQQRWEAFILLYEMLEEYGTHLVEAAWNHQILLLLTFAAEINSSTNPAIEVHQMQLETVQGTFRWLSVLWERGLCHENPQVRCLIMQSILGIDWRNLGNCAKVVAQSFVLGSFIQGLNDPVHHRDFGSKGVYTSQTIEGATNFLHHFCSYFTERERIAFLSSLASLVKRDSFGRAGLMALSFCISSSARGSETHDMDSSLSADRSSLDNEKSLLLDILRLVIESSKQHFNPNYRLQVCEKILEAASSVMCTSDVPVETLMHFIAKVPREFTDFGGSLREKVKNWLSKCVLERNWQSDSKTKLHVLENLYDFPQKFVLNHNFPEASVDYDDEDLEAWGFEAQRWGRLLFLNITEELQLEPLVKFLQDYGVRILRQNNHMERVSAKFLILILSLIQELSIIQGKYTNSIASHVKVAMVENSDLSSEREASIPFEKFYSHFTHILEELVLFAKSSCSIFWAKPMAGDEILSCAVTGKLGGPSRRRLSSCMETAILNAILSMRTIASISSWCAHLKDDNMLDSAFAFLWSFSWKVILSPTFDTEAGAEVRLAAYEALAPVLKAMNSARSPLVLDLILADDQVLPKVEGKPLLDSFVLSFLQNINDVISVGALTRSRRAVLMNWKWLCLVSLLSIPFSVPENGVHTEGTRAFFSGSAIKSIFVDLVENLENAGESSVLPILRSVRLVLGLFTSGTMVSDVSANNILDAEMMSKLMRSSWIFHVSCKKRRVAHIAALLSSVVHPAIFSDEAMHGTADGIQGPLKLFVEQILEEGTKSPRTIRLAALHLTGLWLSNPKIIKYYIQELKLLSLYGSVAFDEDFEAELAESHDARMEVLLLAKSPDPELTEAFINTELYARVSVAILFHKLADMADKLGTREENENCHAALQSGKLFLLDLLDTAVNDKDLSKELYKKYSAIHRRKVRCWQMICILSRFVREDVVKQVTSNLHLCLYRSNLPAVRQYLETFAIQVYLKFPSLVADELSPIFRDTNMRPQALSSYVFIATNVILHTTEEHLRFQHLNQLLPPMIPLLTSHHHSLRGFTQLLVYQVLFKMVTPLDADTSESVPLERRCFDSLKLYLAENTDCVRLRESMEGFLDAFHPITSSAPSGIFSIRSKELEFECVPPSLLEKVITFLNDVREDLRSSMAKDAATIKNESLVTVENVNDTQVSRDMSLDFQKKIILSENERRDSHLNSFLEMEKEDELLNEVLQSRIAAAERIKASRQECIVVASLIDRIPNLAGLARTCEVFKAAGLAVSDVSVVNDKQFQLISVTAEKWVPIIEVPVSSLKVYLEKKKKEGFSILGLEQTANSLPLDQYTFPKKMVLVLGREKEGIPVEIIHFLDGCVEIPQLGVVRSLNVHVSGAIALWEYTRQQRSQKSSTSAS</sequence>
<dbReference type="SUPFAM" id="SSF48371">
    <property type="entry name" value="ARM repeat"/>
    <property type="match status" value="1"/>
</dbReference>
<dbReference type="InterPro" id="IPR045330">
    <property type="entry name" value="TRM3/TARBP1"/>
</dbReference>
<keyword evidence="13" id="KW-1185">Reference proteome</keyword>
<dbReference type="Gene3D" id="3.40.1280.10">
    <property type="match status" value="1"/>
</dbReference>
<dbReference type="EMBL" id="JAJJMB010003208">
    <property type="protein sequence ID" value="KAI3949024.1"/>
    <property type="molecule type" value="Genomic_DNA"/>
</dbReference>
<dbReference type="PANTHER" id="PTHR12029:SF11">
    <property type="entry name" value="METHYLTRANSFERASE TARBP1-RELATED"/>
    <property type="match status" value="1"/>
</dbReference>
<dbReference type="PANTHER" id="PTHR12029">
    <property type="entry name" value="RNA METHYLTRANSFERASE"/>
    <property type="match status" value="1"/>
</dbReference>
<gene>
    <name evidence="12" type="ORF">MKW98_021630</name>
</gene>
<evidence type="ECO:0000256" key="3">
    <source>
        <dbReference type="ARBA" id="ARBA00022691"/>
    </source>
</evidence>
<dbReference type="Proteomes" id="UP001202328">
    <property type="component" value="Unassembled WGS sequence"/>
</dbReference>
<comment type="catalytic activity">
    <reaction evidence="6">
        <text>guanosine(18) in tRNA + S-adenosyl-L-methionine = 2'-O-methylguanosine(18) in tRNA + S-adenosyl-L-homocysteine + H(+)</text>
        <dbReference type="Rhea" id="RHEA:20077"/>
        <dbReference type="Rhea" id="RHEA-COMP:10190"/>
        <dbReference type="Rhea" id="RHEA-COMP:10192"/>
        <dbReference type="ChEBI" id="CHEBI:15378"/>
        <dbReference type="ChEBI" id="CHEBI:57856"/>
        <dbReference type="ChEBI" id="CHEBI:59789"/>
        <dbReference type="ChEBI" id="CHEBI:74269"/>
        <dbReference type="ChEBI" id="CHEBI:74445"/>
        <dbReference type="EC" id="2.1.1.34"/>
    </reaction>
    <physiologicalReaction direction="left-to-right" evidence="6">
        <dbReference type="Rhea" id="RHEA:20078"/>
    </physiologicalReaction>
</comment>
<evidence type="ECO:0000256" key="1">
    <source>
        <dbReference type="ARBA" id="ARBA00022603"/>
    </source>
</evidence>
<evidence type="ECO:0000256" key="9">
    <source>
        <dbReference type="ARBA" id="ARBA00093636"/>
    </source>
</evidence>
<dbReference type="InterPro" id="IPR016024">
    <property type="entry name" value="ARM-type_fold"/>
</dbReference>
<evidence type="ECO:0000256" key="5">
    <source>
        <dbReference type="ARBA" id="ARBA00022990"/>
    </source>
</evidence>
<keyword evidence="1" id="KW-0489">Methyltransferase</keyword>
<dbReference type="EC" id="2.1.1.34" evidence="8"/>
<dbReference type="GO" id="GO:0141100">
    <property type="term" value="F:tRNA (guanine(18)-2'-O)-methyltransferase activity"/>
    <property type="evidence" value="ECO:0007669"/>
    <property type="project" value="UniProtKB-EC"/>
</dbReference>
<evidence type="ECO:0000256" key="2">
    <source>
        <dbReference type="ARBA" id="ARBA00022679"/>
    </source>
</evidence>
<keyword evidence="2" id="KW-0808">Transferase</keyword>
<name>A0AAD4TDQ8_9MAGN</name>
<protein>
    <recommendedName>
        <fullName evidence="9">tRNA (guanosine(18)-2'-O)-methyltransferase TARBP1</fullName>
        <ecNumber evidence="8">2.1.1.34</ecNumber>
    </recommendedName>
    <alternativeName>
        <fullName evidence="10">TAR RNA-binding protein 1</fullName>
    </alternativeName>
</protein>
<dbReference type="FunFam" id="3.40.1280.10:FF:000010">
    <property type="entry name" value="probable methyltransferase TARBP1"/>
    <property type="match status" value="1"/>
</dbReference>
<evidence type="ECO:0000256" key="7">
    <source>
        <dbReference type="ARBA" id="ARBA00093361"/>
    </source>
</evidence>
<comment type="caution">
    <text evidence="12">The sequence shown here is derived from an EMBL/GenBank/DDBJ whole genome shotgun (WGS) entry which is preliminary data.</text>
</comment>
<organism evidence="12 13">
    <name type="scientific">Papaver atlanticum</name>
    <dbReference type="NCBI Taxonomy" id="357466"/>
    <lineage>
        <taxon>Eukaryota</taxon>
        <taxon>Viridiplantae</taxon>
        <taxon>Streptophyta</taxon>
        <taxon>Embryophyta</taxon>
        <taxon>Tracheophyta</taxon>
        <taxon>Spermatophyta</taxon>
        <taxon>Magnoliopsida</taxon>
        <taxon>Ranunculales</taxon>
        <taxon>Papaveraceae</taxon>
        <taxon>Papaveroideae</taxon>
        <taxon>Papaver</taxon>
    </lineage>
</organism>
<dbReference type="InterPro" id="IPR044748">
    <property type="entry name" value="Trm3/TARBP1_C"/>
</dbReference>
<dbReference type="CDD" id="cd18091">
    <property type="entry name" value="SpoU-like_TRM3-like"/>
    <property type="match status" value="1"/>
</dbReference>
<keyword evidence="3" id="KW-0949">S-adenosyl-L-methionine</keyword>
<dbReference type="InterPro" id="IPR029026">
    <property type="entry name" value="tRNA_m1G_MTases_N"/>
</dbReference>
<accession>A0AAD4TDQ8</accession>
<dbReference type="Pfam" id="PF00588">
    <property type="entry name" value="SpoU_methylase"/>
    <property type="match status" value="1"/>
</dbReference>
<feature type="domain" description="tRNA/rRNA methyltransferase SpoU type" evidence="11">
    <location>
        <begin position="1675"/>
        <end position="1816"/>
    </location>
</feature>
<comment type="function">
    <text evidence="7">S-adenosyl-L-methionine-dependent 2'-O-ribose methyltransferase that catalyzes the formation of 2'-O-methylguanosine at position 18 (Gm18) in a subset of tRNA. Selectively mediates Gm18 methylation of tRNAGln-TTG/CTG and tRNASer-TGA/GCT. Gm18 modification can enhance the stability of modified tRNAs.</text>
</comment>
<evidence type="ECO:0000256" key="10">
    <source>
        <dbReference type="ARBA" id="ARBA00093656"/>
    </source>
</evidence>